<organism evidence="1">
    <name type="scientific">Leptolyngbya boryana CZ1</name>
    <dbReference type="NCBI Taxonomy" id="3060204"/>
    <lineage>
        <taxon>Bacteria</taxon>
        <taxon>Bacillati</taxon>
        <taxon>Cyanobacteriota</taxon>
        <taxon>Cyanophyceae</taxon>
        <taxon>Leptolyngbyales</taxon>
        <taxon>Leptolyngbyaceae</taxon>
        <taxon>Leptolyngbya group</taxon>
        <taxon>Leptolyngbya</taxon>
    </lineage>
</organism>
<sequence length="50" mass="5893">MSKSSKRSHKPIAWQEKFSVGWMIKQADNRLPIILHTKNPATRTGHHKWQ</sequence>
<dbReference type="EMBL" id="CP130144">
    <property type="protein sequence ID" value="WNZ46496.1"/>
    <property type="molecule type" value="Genomic_DNA"/>
</dbReference>
<dbReference type="AlphaFoldDB" id="A0AA97AWM8"/>
<accession>A0AA97AWM8</accession>
<reference evidence="1" key="2">
    <citation type="submission" date="2023-07" db="EMBL/GenBank/DDBJ databases">
        <authorList>
            <person name="Bai X.-H."/>
            <person name="Wang H.-H."/>
            <person name="Wang J."/>
            <person name="Ma M.-Y."/>
            <person name="Hu H.-H."/>
            <person name="Song Z.-L."/>
            <person name="Ma H.-G."/>
            <person name="Fan Y."/>
            <person name="Du C.-Y."/>
            <person name="Xu J.-C."/>
        </authorList>
    </citation>
    <scope>NUCLEOTIDE SEQUENCE</scope>
    <source>
        <strain evidence="1">CZ1</strain>
    </source>
</reference>
<reference evidence="1" key="1">
    <citation type="journal article" date="2023" name="Plants (Basel)">
        <title>Genomic Analysis of Leptolyngbya boryana CZ1 Reveals Efficient Carbon Fixation Modules.</title>
        <authorList>
            <person name="Bai X."/>
            <person name="Wang H."/>
            <person name="Cheng W."/>
            <person name="Wang J."/>
            <person name="Ma M."/>
            <person name="Hu H."/>
            <person name="Song Z."/>
            <person name="Ma H."/>
            <person name="Fan Y."/>
            <person name="Du C."/>
            <person name="Xu J."/>
        </authorList>
    </citation>
    <scope>NUCLEOTIDE SEQUENCE</scope>
    <source>
        <strain evidence="1">CZ1</strain>
    </source>
</reference>
<dbReference type="RefSeq" id="WP_316427630.1">
    <property type="nucleotide sequence ID" value="NZ_CP130144.1"/>
</dbReference>
<proteinExistence type="predicted"/>
<gene>
    <name evidence="1" type="ORF">Q2T42_01425</name>
</gene>
<protein>
    <submittedName>
        <fullName evidence="1">Uncharacterized protein</fullName>
    </submittedName>
</protein>
<name>A0AA97AWM8_LEPBY</name>
<evidence type="ECO:0000313" key="1">
    <source>
        <dbReference type="EMBL" id="WNZ46496.1"/>
    </source>
</evidence>